<reference evidence="1 2" key="1">
    <citation type="submission" date="2012-10" db="EMBL/GenBank/DDBJ databases">
        <authorList>
            <person name="Zafar N."/>
            <person name="Inman J."/>
            <person name="Hall N."/>
            <person name="Lorenzi H."/>
            <person name="Caler E."/>
        </authorList>
    </citation>
    <scope>NUCLEOTIDE SEQUENCE [LARGE SCALE GENOMIC DNA]</scope>
    <source>
        <strain evidence="1 2">IP1</strain>
    </source>
</reference>
<evidence type="ECO:0000313" key="2">
    <source>
        <dbReference type="Proteomes" id="UP000014680"/>
    </source>
</evidence>
<dbReference type="RefSeq" id="XP_004253720.1">
    <property type="nucleotide sequence ID" value="XM_004253672.1"/>
</dbReference>
<protein>
    <submittedName>
        <fullName evidence="1">Uncharacterized protein</fullName>
    </submittedName>
</protein>
<gene>
    <name evidence="1" type="ORF">EIN_316280</name>
</gene>
<dbReference type="GeneID" id="14885970"/>
<evidence type="ECO:0000313" key="1">
    <source>
        <dbReference type="EMBL" id="ELP86949.1"/>
    </source>
</evidence>
<feature type="non-terminal residue" evidence="1">
    <location>
        <position position="129"/>
    </location>
</feature>
<feature type="non-terminal residue" evidence="1">
    <location>
        <position position="1"/>
    </location>
</feature>
<dbReference type="AlphaFoldDB" id="A0A0A1TZF3"/>
<name>A0A0A1TZF3_ENTIV</name>
<dbReference type="Proteomes" id="UP000014680">
    <property type="component" value="Unassembled WGS sequence"/>
</dbReference>
<dbReference type="VEuPathDB" id="AmoebaDB:EIN_316280"/>
<organism evidence="1 2">
    <name type="scientific">Entamoeba invadens IP1</name>
    <dbReference type="NCBI Taxonomy" id="370355"/>
    <lineage>
        <taxon>Eukaryota</taxon>
        <taxon>Amoebozoa</taxon>
        <taxon>Evosea</taxon>
        <taxon>Archamoebae</taxon>
        <taxon>Mastigamoebida</taxon>
        <taxon>Entamoebidae</taxon>
        <taxon>Entamoeba</taxon>
    </lineage>
</organism>
<dbReference type="EMBL" id="KB206890">
    <property type="protein sequence ID" value="ELP86949.1"/>
    <property type="molecule type" value="Genomic_DNA"/>
</dbReference>
<keyword evidence="2" id="KW-1185">Reference proteome</keyword>
<dbReference type="KEGG" id="eiv:EIN_316280"/>
<proteinExistence type="predicted"/>
<sequence length="129" mass="14414">MSKSPTAKTVQKSSKKLTKTLNEIKGGKSKLFTLSNPEDGLETQLKKFHQVLETESKASEFSLETIQTVVDLWSSAIDFVLRNPQHQFLNGVLNLILKLFELPQIQPMVLADFPAPDEVDANTEKVLDS</sequence>
<accession>A0A0A1TZF3</accession>